<accession>A0A6A6NHH3</accession>
<keyword evidence="2" id="KW-0472">Membrane</keyword>
<feature type="compositionally biased region" description="Basic and acidic residues" evidence="1">
    <location>
        <begin position="109"/>
        <end position="126"/>
    </location>
</feature>
<evidence type="ECO:0000313" key="3">
    <source>
        <dbReference type="EMBL" id="KAF2324603.1"/>
    </source>
</evidence>
<evidence type="ECO:0000313" key="4">
    <source>
        <dbReference type="Proteomes" id="UP000467840"/>
    </source>
</evidence>
<dbReference type="PANTHER" id="PTHR34558">
    <property type="entry name" value="EXPRESSED PROTEIN"/>
    <property type="match status" value="1"/>
</dbReference>
<feature type="transmembrane region" description="Helical" evidence="2">
    <location>
        <begin position="145"/>
        <end position="167"/>
    </location>
</feature>
<feature type="compositionally biased region" description="Low complexity" evidence="1">
    <location>
        <begin position="88"/>
        <end position="102"/>
    </location>
</feature>
<keyword evidence="2" id="KW-1133">Transmembrane helix</keyword>
<evidence type="ECO:0000256" key="2">
    <source>
        <dbReference type="SAM" id="Phobius"/>
    </source>
</evidence>
<comment type="caution">
    <text evidence="3">The sequence shown here is derived from an EMBL/GenBank/DDBJ whole genome shotgun (WGS) entry which is preliminary data.</text>
</comment>
<organism evidence="3 4">
    <name type="scientific">Hevea brasiliensis</name>
    <name type="common">Para rubber tree</name>
    <name type="synonym">Siphonia brasiliensis</name>
    <dbReference type="NCBI Taxonomy" id="3981"/>
    <lineage>
        <taxon>Eukaryota</taxon>
        <taxon>Viridiplantae</taxon>
        <taxon>Streptophyta</taxon>
        <taxon>Embryophyta</taxon>
        <taxon>Tracheophyta</taxon>
        <taxon>Spermatophyta</taxon>
        <taxon>Magnoliopsida</taxon>
        <taxon>eudicotyledons</taxon>
        <taxon>Gunneridae</taxon>
        <taxon>Pentapetalae</taxon>
        <taxon>rosids</taxon>
        <taxon>fabids</taxon>
        <taxon>Malpighiales</taxon>
        <taxon>Euphorbiaceae</taxon>
        <taxon>Crotonoideae</taxon>
        <taxon>Micrandreae</taxon>
        <taxon>Hevea</taxon>
    </lineage>
</organism>
<dbReference type="EMBL" id="JAAGAX010000001">
    <property type="protein sequence ID" value="KAF2324603.1"/>
    <property type="molecule type" value="Genomic_DNA"/>
</dbReference>
<gene>
    <name evidence="3" type="ORF">GH714_015557</name>
</gene>
<reference evidence="3 4" key="1">
    <citation type="journal article" date="2020" name="Mol. Plant">
        <title>The Chromosome-Based Rubber Tree Genome Provides New Insights into Spurge Genome Evolution and Rubber Biosynthesis.</title>
        <authorList>
            <person name="Liu J."/>
            <person name="Shi C."/>
            <person name="Shi C.C."/>
            <person name="Li W."/>
            <person name="Zhang Q.J."/>
            <person name="Zhang Y."/>
            <person name="Li K."/>
            <person name="Lu H.F."/>
            <person name="Shi C."/>
            <person name="Zhu S.T."/>
            <person name="Xiao Z.Y."/>
            <person name="Nan H."/>
            <person name="Yue Y."/>
            <person name="Zhu X.G."/>
            <person name="Wu Y."/>
            <person name="Hong X.N."/>
            <person name="Fan G.Y."/>
            <person name="Tong Y."/>
            <person name="Zhang D."/>
            <person name="Mao C.L."/>
            <person name="Liu Y.L."/>
            <person name="Hao S.J."/>
            <person name="Liu W.Q."/>
            <person name="Lv M.Q."/>
            <person name="Zhang H.B."/>
            <person name="Liu Y."/>
            <person name="Hu-Tang G.R."/>
            <person name="Wang J.P."/>
            <person name="Wang J.H."/>
            <person name="Sun Y.H."/>
            <person name="Ni S.B."/>
            <person name="Chen W.B."/>
            <person name="Zhang X.C."/>
            <person name="Jiao Y.N."/>
            <person name="Eichler E.E."/>
            <person name="Li G.H."/>
            <person name="Liu X."/>
            <person name="Gao L.Z."/>
        </authorList>
    </citation>
    <scope>NUCLEOTIDE SEQUENCE [LARGE SCALE GENOMIC DNA]</scope>
    <source>
        <strain evidence="4">cv. GT1</strain>
        <tissue evidence="3">Leaf</tissue>
    </source>
</reference>
<sequence length="180" mass="19593">MQIAKWKANLRVIAPNPFDYEDHMNAECSFKQIFVPKFAETLDAFVVLAMANDGFHSLFSSDPPAPSPSDSYWNSQESPLPRKLGNHQSVAPSPSPSIAPQSGKKLHSNTKETSSEPKNEEDVSVKGQEIHLLHERHHQSFDASVAGGGVILGGLATTFLVAVLCYIRATGRHKTEVTAA</sequence>
<keyword evidence="2" id="KW-0812">Transmembrane</keyword>
<dbReference type="PANTHER" id="PTHR34558:SF9">
    <property type="entry name" value="F3L24.15 PROTEIN"/>
    <property type="match status" value="1"/>
</dbReference>
<dbReference type="Proteomes" id="UP000467840">
    <property type="component" value="Chromosome 5"/>
</dbReference>
<dbReference type="AlphaFoldDB" id="A0A6A6NHH3"/>
<keyword evidence="4" id="KW-1185">Reference proteome</keyword>
<proteinExistence type="predicted"/>
<feature type="region of interest" description="Disordered" evidence="1">
    <location>
        <begin position="61"/>
        <end position="126"/>
    </location>
</feature>
<protein>
    <submittedName>
        <fullName evidence="3">Uncharacterized protein</fullName>
    </submittedName>
</protein>
<name>A0A6A6NHH3_HEVBR</name>
<evidence type="ECO:0000256" key="1">
    <source>
        <dbReference type="SAM" id="MobiDB-lite"/>
    </source>
</evidence>